<sequence>MAEHRSFSDVRFFQGIYIRAFLSANTTMTDLTAKERLAKLKELKSLKRQSADSNRKELLREHQQKKVDAKVRLRLEEKQKQAEEELVRLESEDRGEDHDRRKAWDWSIEDVERWDAKQKRDKHRKSQAGFQNYVQMAERAYEKDLEDKPVSIKSHNDQMEQLAERLEQGQDYDKAIQELVARYRPSKDTVEGLVANLAAANERRMKRNRPVGENDSGFINDKNRQFNDKLSRHYDKYTRDIQEALERGSAL</sequence>
<comment type="function">
    <text evidence="1 9">Involved in pre-mRNA splicing.</text>
</comment>
<evidence type="ECO:0000256" key="8">
    <source>
        <dbReference type="ARBA" id="ARBA00023242"/>
    </source>
</evidence>
<comment type="similarity">
    <text evidence="3 9">Belongs to the SYF2 family.</text>
</comment>
<evidence type="ECO:0000256" key="2">
    <source>
        <dbReference type="ARBA" id="ARBA00004123"/>
    </source>
</evidence>
<feature type="coiled-coil region" evidence="10">
    <location>
        <begin position="59"/>
        <end position="92"/>
    </location>
</feature>
<gene>
    <name evidence="11" type="ORF">KUCA_T00003207001</name>
</gene>
<keyword evidence="6 9" id="KW-0747">Spliceosome</keyword>
<name>W6ML64_9ASCO</name>
<dbReference type="HOGENOM" id="CLU_051065_2_1_1"/>
<dbReference type="AlphaFoldDB" id="W6ML64"/>
<evidence type="ECO:0000256" key="6">
    <source>
        <dbReference type="ARBA" id="ARBA00022728"/>
    </source>
</evidence>
<dbReference type="GO" id="GO:0071014">
    <property type="term" value="C:post-mRNA release spliceosomal complex"/>
    <property type="evidence" value="ECO:0007669"/>
    <property type="project" value="EnsemblFungi"/>
</dbReference>
<reference evidence="11" key="1">
    <citation type="submission" date="2013-12" db="EMBL/GenBank/DDBJ databases">
        <authorList>
            <person name="Genoscope - CEA"/>
        </authorList>
    </citation>
    <scope>NUCLEOTIDE SEQUENCE</scope>
    <source>
        <strain evidence="11">CBS 1993</strain>
    </source>
</reference>
<dbReference type="EMBL" id="HG793128">
    <property type="protein sequence ID" value="CDK27229.1"/>
    <property type="molecule type" value="Genomic_DNA"/>
</dbReference>
<evidence type="ECO:0000256" key="4">
    <source>
        <dbReference type="ARBA" id="ARBA00014745"/>
    </source>
</evidence>
<keyword evidence="7 9" id="KW-0508">mRNA splicing</keyword>
<comment type="subunit">
    <text evidence="9">May be part of a spliceosome complex.</text>
</comment>
<protein>
    <recommendedName>
        <fullName evidence="4 9">Pre-mRNA-splicing factor SYF2</fullName>
    </recommendedName>
</protein>
<dbReference type="GeneID" id="34520613"/>
<evidence type="ECO:0000256" key="1">
    <source>
        <dbReference type="ARBA" id="ARBA00003777"/>
    </source>
</evidence>
<dbReference type="GO" id="GO:0071013">
    <property type="term" value="C:catalytic step 2 spliceosome"/>
    <property type="evidence" value="ECO:0007669"/>
    <property type="project" value="TreeGrafter"/>
</dbReference>
<keyword evidence="8 9" id="KW-0539">Nucleus</keyword>
<dbReference type="PANTHER" id="PTHR13264:SF5">
    <property type="entry name" value="PRE-MRNA-SPLICING FACTOR SYF2"/>
    <property type="match status" value="1"/>
</dbReference>
<evidence type="ECO:0000313" key="11">
    <source>
        <dbReference type="EMBL" id="CDK27229.1"/>
    </source>
</evidence>
<evidence type="ECO:0000256" key="10">
    <source>
        <dbReference type="SAM" id="Coils"/>
    </source>
</evidence>
<evidence type="ECO:0000256" key="5">
    <source>
        <dbReference type="ARBA" id="ARBA00022664"/>
    </source>
</evidence>
<keyword evidence="5 9" id="KW-0507">mRNA processing</keyword>
<accession>W6ML64</accession>
<evidence type="ECO:0000256" key="7">
    <source>
        <dbReference type="ARBA" id="ARBA00023187"/>
    </source>
</evidence>
<dbReference type="STRING" id="1382522.W6ML64"/>
<dbReference type="Proteomes" id="UP000019384">
    <property type="component" value="Unassembled WGS sequence"/>
</dbReference>
<comment type="subcellular location">
    <subcellularLocation>
        <location evidence="2 9">Nucleus</location>
    </subcellularLocation>
</comment>
<dbReference type="PANTHER" id="PTHR13264">
    <property type="entry name" value="GCIP-INTERACTING PROTEIN P29"/>
    <property type="match status" value="1"/>
</dbReference>
<evidence type="ECO:0000313" key="12">
    <source>
        <dbReference type="Proteomes" id="UP000019384"/>
    </source>
</evidence>
<dbReference type="GO" id="GO:0000398">
    <property type="term" value="P:mRNA splicing, via spliceosome"/>
    <property type="evidence" value="ECO:0007669"/>
    <property type="project" value="UniProtKB-UniRule"/>
</dbReference>
<reference evidence="11" key="2">
    <citation type="submission" date="2014-02" db="EMBL/GenBank/DDBJ databases">
        <title>Complete DNA sequence of /Kuraishia capsulata/ illustrates novel genomic features among budding yeasts (/Saccharomycotina/).</title>
        <authorList>
            <person name="Morales L."/>
            <person name="Noel B."/>
            <person name="Porcel B."/>
            <person name="Marcet-Houben M."/>
            <person name="Hullo M-F."/>
            <person name="Sacerdot C."/>
            <person name="Tekaia F."/>
            <person name="Leh-Louis V."/>
            <person name="Despons L."/>
            <person name="Khanna V."/>
            <person name="Aury J-M."/>
            <person name="Barbe V."/>
            <person name="Couloux A."/>
            <person name="Labadie K."/>
            <person name="Pelletier E."/>
            <person name="Souciet J-L."/>
            <person name="Boekhout T."/>
            <person name="Gabaldon T."/>
            <person name="Wincker P."/>
            <person name="Dujon B."/>
        </authorList>
    </citation>
    <scope>NUCLEOTIDE SEQUENCE</scope>
    <source>
        <strain evidence="11">CBS 1993</strain>
    </source>
</reference>
<organism evidence="11 12">
    <name type="scientific">Kuraishia capsulata CBS 1993</name>
    <dbReference type="NCBI Taxonomy" id="1382522"/>
    <lineage>
        <taxon>Eukaryota</taxon>
        <taxon>Fungi</taxon>
        <taxon>Dikarya</taxon>
        <taxon>Ascomycota</taxon>
        <taxon>Saccharomycotina</taxon>
        <taxon>Pichiomycetes</taxon>
        <taxon>Pichiales</taxon>
        <taxon>Pichiaceae</taxon>
        <taxon>Kuraishia</taxon>
    </lineage>
</organism>
<evidence type="ECO:0000256" key="3">
    <source>
        <dbReference type="ARBA" id="ARBA00010028"/>
    </source>
</evidence>
<keyword evidence="12" id="KW-1185">Reference proteome</keyword>
<dbReference type="InterPro" id="IPR013260">
    <property type="entry name" value="mRNA_splic_SYF2"/>
</dbReference>
<proteinExistence type="inferred from homology"/>
<dbReference type="Pfam" id="PF08231">
    <property type="entry name" value="SYF2"/>
    <property type="match status" value="1"/>
</dbReference>
<evidence type="ECO:0000256" key="9">
    <source>
        <dbReference type="RuleBase" id="RU367148"/>
    </source>
</evidence>
<dbReference type="RefSeq" id="XP_022459225.1">
    <property type="nucleotide sequence ID" value="XM_022601599.1"/>
</dbReference>
<dbReference type="OrthoDB" id="199717at2759"/>
<dbReference type="GO" id="GO:0000974">
    <property type="term" value="C:Prp19 complex"/>
    <property type="evidence" value="ECO:0007669"/>
    <property type="project" value="EnsemblFungi"/>
</dbReference>
<keyword evidence="10" id="KW-0175">Coiled coil</keyword>